<keyword evidence="3" id="KW-1185">Reference proteome</keyword>
<dbReference type="AlphaFoldDB" id="A0A7J8V569"/>
<evidence type="ECO:0000256" key="1">
    <source>
        <dbReference type="SAM" id="Phobius"/>
    </source>
</evidence>
<name>A0A7J8V569_9ROSI</name>
<dbReference type="OrthoDB" id="1008818at2759"/>
<proteinExistence type="predicted"/>
<feature type="transmembrane region" description="Helical" evidence="1">
    <location>
        <begin position="82"/>
        <end position="100"/>
    </location>
</feature>
<accession>A0A7J8V569</accession>
<keyword evidence="1" id="KW-0812">Transmembrane</keyword>
<keyword evidence="1" id="KW-0472">Membrane</keyword>
<evidence type="ECO:0000313" key="3">
    <source>
        <dbReference type="Proteomes" id="UP000593573"/>
    </source>
</evidence>
<gene>
    <name evidence="2" type="ORF">Goklo_010171</name>
</gene>
<sequence>MEKSNPSMVRLHNSQIRNEHYGSSICCSNKFQLVFHFSVQLMNANQKVAPPPKHHCCEAIRLVIVDCGGTIRRCIINKENRTFLLLVVVYINSICYHLFLCSVKVNCNIDKLGVYAIIFHTIFSYQAMDSSWHITYTITDKQLQQF</sequence>
<reference evidence="2 3" key="1">
    <citation type="journal article" date="2019" name="Genome Biol. Evol.">
        <title>Insights into the evolution of the New World diploid cottons (Gossypium, subgenus Houzingenia) based on genome sequencing.</title>
        <authorList>
            <person name="Grover C.E."/>
            <person name="Arick M.A. 2nd"/>
            <person name="Thrash A."/>
            <person name="Conover J.L."/>
            <person name="Sanders W.S."/>
            <person name="Peterson D.G."/>
            <person name="Frelichowski J.E."/>
            <person name="Scheffler J.A."/>
            <person name="Scheffler B.E."/>
            <person name="Wendel J.F."/>
        </authorList>
    </citation>
    <scope>NUCLEOTIDE SEQUENCE [LARGE SCALE GENOMIC DNA]</scope>
    <source>
        <strain evidence="2">57</strain>
        <tissue evidence="2">Leaf</tissue>
    </source>
</reference>
<keyword evidence="1" id="KW-1133">Transmembrane helix</keyword>
<organism evidence="2 3">
    <name type="scientific">Gossypium klotzschianum</name>
    <dbReference type="NCBI Taxonomy" id="34286"/>
    <lineage>
        <taxon>Eukaryota</taxon>
        <taxon>Viridiplantae</taxon>
        <taxon>Streptophyta</taxon>
        <taxon>Embryophyta</taxon>
        <taxon>Tracheophyta</taxon>
        <taxon>Spermatophyta</taxon>
        <taxon>Magnoliopsida</taxon>
        <taxon>eudicotyledons</taxon>
        <taxon>Gunneridae</taxon>
        <taxon>Pentapetalae</taxon>
        <taxon>rosids</taxon>
        <taxon>malvids</taxon>
        <taxon>Malvales</taxon>
        <taxon>Malvaceae</taxon>
        <taxon>Malvoideae</taxon>
        <taxon>Gossypium</taxon>
    </lineage>
</organism>
<protein>
    <submittedName>
        <fullName evidence="2">Uncharacterized protein</fullName>
    </submittedName>
</protein>
<comment type="caution">
    <text evidence="2">The sequence shown here is derived from an EMBL/GenBank/DDBJ whole genome shotgun (WGS) entry which is preliminary data.</text>
</comment>
<evidence type="ECO:0000313" key="2">
    <source>
        <dbReference type="EMBL" id="MBA0657916.1"/>
    </source>
</evidence>
<dbReference type="Proteomes" id="UP000593573">
    <property type="component" value="Unassembled WGS sequence"/>
</dbReference>
<dbReference type="EMBL" id="JABFAB010000009">
    <property type="protein sequence ID" value="MBA0657916.1"/>
    <property type="molecule type" value="Genomic_DNA"/>
</dbReference>